<dbReference type="InterPro" id="IPR050449">
    <property type="entry name" value="Ephrin_rcpt_TKs"/>
</dbReference>
<keyword evidence="6 10" id="KW-1133">Transmembrane helix</keyword>
<evidence type="ECO:0000256" key="5">
    <source>
        <dbReference type="ARBA" id="ARBA00022840"/>
    </source>
</evidence>
<evidence type="ECO:0000256" key="3">
    <source>
        <dbReference type="ARBA" id="ARBA00022737"/>
    </source>
</evidence>
<name>A0AAU9VPA0_9CNID</name>
<keyword evidence="7 10" id="KW-0472">Membrane</keyword>
<evidence type="ECO:0000256" key="9">
    <source>
        <dbReference type="SAM" id="MobiDB-lite"/>
    </source>
</evidence>
<protein>
    <submittedName>
        <fullName evidence="13">Uncharacterized protein</fullName>
    </submittedName>
</protein>
<dbReference type="GO" id="GO:0005886">
    <property type="term" value="C:plasma membrane"/>
    <property type="evidence" value="ECO:0007669"/>
    <property type="project" value="TreeGrafter"/>
</dbReference>
<dbReference type="SMART" id="SM00615">
    <property type="entry name" value="EPH_lbd"/>
    <property type="match status" value="1"/>
</dbReference>
<feature type="domain" description="Eph LBD" evidence="12">
    <location>
        <begin position="28"/>
        <end position="205"/>
    </location>
</feature>
<proteinExistence type="predicted"/>
<keyword evidence="8" id="KW-0675">Receptor</keyword>
<dbReference type="InterPro" id="IPR013783">
    <property type="entry name" value="Ig-like_fold"/>
</dbReference>
<comment type="subcellular location">
    <subcellularLocation>
        <location evidence="1">Membrane</location>
        <topology evidence="1">Single-pass membrane protein</topology>
    </subcellularLocation>
</comment>
<keyword evidence="4" id="KW-0547">Nucleotide-binding</keyword>
<dbReference type="PANTHER" id="PTHR46877:SF14">
    <property type="entry name" value="RECEPTOR PROTEIN-TYROSINE KINASE"/>
    <property type="match status" value="1"/>
</dbReference>
<dbReference type="InterPro" id="IPR009030">
    <property type="entry name" value="Growth_fac_rcpt_cys_sf"/>
</dbReference>
<dbReference type="SUPFAM" id="SSF57184">
    <property type="entry name" value="Growth factor receptor domain"/>
    <property type="match status" value="1"/>
</dbReference>
<dbReference type="Gene3D" id="2.60.40.10">
    <property type="entry name" value="Immunoglobulins"/>
    <property type="match status" value="1"/>
</dbReference>
<evidence type="ECO:0000256" key="6">
    <source>
        <dbReference type="ARBA" id="ARBA00022989"/>
    </source>
</evidence>
<dbReference type="Gene3D" id="2.10.50.10">
    <property type="entry name" value="Tumor Necrosis Factor Receptor, subunit A, domain 2"/>
    <property type="match status" value="1"/>
</dbReference>
<dbReference type="Proteomes" id="UP001159428">
    <property type="component" value="Unassembled WGS sequence"/>
</dbReference>
<evidence type="ECO:0000256" key="8">
    <source>
        <dbReference type="ARBA" id="ARBA00023170"/>
    </source>
</evidence>
<dbReference type="FunFam" id="2.10.50.10:FF:000001">
    <property type="entry name" value="Ephrin type-A receptor 5"/>
    <property type="match status" value="1"/>
</dbReference>
<dbReference type="PANTHER" id="PTHR46877">
    <property type="entry name" value="EPH RECEPTOR A5"/>
    <property type="match status" value="1"/>
</dbReference>
<dbReference type="InterPro" id="IPR008979">
    <property type="entry name" value="Galactose-bd-like_sf"/>
</dbReference>
<evidence type="ECO:0000256" key="4">
    <source>
        <dbReference type="ARBA" id="ARBA00022741"/>
    </source>
</evidence>
<dbReference type="InterPro" id="IPR003961">
    <property type="entry name" value="FN3_dom"/>
</dbReference>
<keyword evidence="5" id="KW-0067">ATP-binding</keyword>
<keyword evidence="14" id="KW-1185">Reference proteome</keyword>
<reference evidence="13 14" key="1">
    <citation type="submission" date="2022-05" db="EMBL/GenBank/DDBJ databases">
        <authorList>
            <consortium name="Genoscope - CEA"/>
            <person name="William W."/>
        </authorList>
    </citation>
    <scope>NUCLEOTIDE SEQUENCE [LARGE SCALE GENOMIC DNA]</scope>
</reference>
<dbReference type="PROSITE" id="PS50853">
    <property type="entry name" value="FN3"/>
    <property type="match status" value="1"/>
</dbReference>
<dbReference type="PROSITE" id="PS51550">
    <property type="entry name" value="EPH_LBD"/>
    <property type="match status" value="1"/>
</dbReference>
<feature type="region of interest" description="Disordered" evidence="9">
    <location>
        <begin position="632"/>
        <end position="663"/>
    </location>
</feature>
<accession>A0AAU9VPA0</accession>
<dbReference type="Gene3D" id="2.60.120.260">
    <property type="entry name" value="Galactose-binding domain-like"/>
    <property type="match status" value="1"/>
</dbReference>
<keyword evidence="2 10" id="KW-0812">Transmembrane</keyword>
<evidence type="ECO:0000313" key="13">
    <source>
        <dbReference type="EMBL" id="CAH3035564.1"/>
    </source>
</evidence>
<feature type="region of interest" description="Disordered" evidence="9">
    <location>
        <begin position="516"/>
        <end position="557"/>
    </location>
</feature>
<evidence type="ECO:0000256" key="1">
    <source>
        <dbReference type="ARBA" id="ARBA00004167"/>
    </source>
</evidence>
<feature type="compositionally biased region" description="Polar residues" evidence="9">
    <location>
        <begin position="516"/>
        <end position="536"/>
    </location>
</feature>
<dbReference type="InterPro" id="IPR001090">
    <property type="entry name" value="Ephrin_rcpt_lig-bd_dom"/>
</dbReference>
<organism evidence="13 14">
    <name type="scientific">Pocillopora meandrina</name>
    <dbReference type="NCBI Taxonomy" id="46732"/>
    <lineage>
        <taxon>Eukaryota</taxon>
        <taxon>Metazoa</taxon>
        <taxon>Cnidaria</taxon>
        <taxon>Anthozoa</taxon>
        <taxon>Hexacorallia</taxon>
        <taxon>Scleractinia</taxon>
        <taxon>Astrocoeniina</taxon>
        <taxon>Pocilloporidae</taxon>
        <taxon>Pocillopora</taxon>
    </lineage>
</organism>
<dbReference type="Pfam" id="PF00041">
    <property type="entry name" value="fn3"/>
    <property type="match status" value="1"/>
</dbReference>
<dbReference type="EMBL" id="CALNXJ010000003">
    <property type="protein sequence ID" value="CAH3035564.1"/>
    <property type="molecule type" value="Genomic_DNA"/>
</dbReference>
<evidence type="ECO:0000256" key="10">
    <source>
        <dbReference type="SAM" id="Phobius"/>
    </source>
</evidence>
<keyword evidence="3" id="KW-0677">Repeat</keyword>
<evidence type="ECO:0000256" key="7">
    <source>
        <dbReference type="ARBA" id="ARBA00023136"/>
    </source>
</evidence>
<dbReference type="GO" id="GO:0005524">
    <property type="term" value="F:ATP binding"/>
    <property type="evidence" value="ECO:0007669"/>
    <property type="project" value="UniProtKB-KW"/>
</dbReference>
<dbReference type="GO" id="GO:0030425">
    <property type="term" value="C:dendrite"/>
    <property type="evidence" value="ECO:0007669"/>
    <property type="project" value="TreeGrafter"/>
</dbReference>
<comment type="caution">
    <text evidence="13">The sequence shown here is derived from an EMBL/GenBank/DDBJ whole genome shotgun (WGS) entry which is preliminary data.</text>
</comment>
<dbReference type="GO" id="GO:0005005">
    <property type="term" value="F:transmembrane-ephrin receptor activity"/>
    <property type="evidence" value="ECO:0007669"/>
    <property type="project" value="TreeGrafter"/>
</dbReference>
<dbReference type="InterPro" id="IPR036116">
    <property type="entry name" value="FN3_sf"/>
</dbReference>
<dbReference type="GO" id="GO:0007411">
    <property type="term" value="P:axon guidance"/>
    <property type="evidence" value="ECO:0007669"/>
    <property type="project" value="TreeGrafter"/>
</dbReference>
<evidence type="ECO:0000313" key="14">
    <source>
        <dbReference type="Proteomes" id="UP001159428"/>
    </source>
</evidence>
<dbReference type="SUPFAM" id="SSF49265">
    <property type="entry name" value="Fibronectin type III"/>
    <property type="match status" value="1"/>
</dbReference>
<dbReference type="AlphaFoldDB" id="A0AAU9VPA0"/>
<sequence length="680" mass="74255">MKSKEFKQLLEVMFLVSIGLTHYKAMAERAVLLNKDKSAPSSWQWLTRFEFGVWSGWSQDGISGSYAVCDLSETRTNHTNSWLISEYVDLQGANEVRLGLTFMVGKCPAELNFCKESFSVYALQTEGPFASGVTKRDIESGNFTFVETVNATNLWTQQDPSQVNQVNLTLAVNSFGIYFGFRDTGACLSLTSVTLSYLYCPTVVNQGVVFQKIAAPSSSRQNTTVKGNCSEKASPYPSNSTLSLTCLSSGQWMMDSQVTCQCSVGYELVGDKCVGCQTGRYKASIGNGFCAACPANSAPDPNHSSCICNNGFYRAPEDAVSDDCTAPPSEPKDINITELTDSIVVVAWSPPADNGGRNDVKYDVQCTTCSNSGSCSKYCNGAQFWPGSLDLTSLQVTITGLNSDTVYNISVISKNGVSSQAGIQSLQRLHKTFSIRKNAETTTSPGTTTAVMENFTTTETRPVLGTAGSQVSTAIGISVTVTFLVCFIIAVVVFFFLMKILRKRLFDKESVQSSSTQLTEFSRSETPSSNMQSVVTSEDPKENDNSPETSQPADKEKVSRNFTVPLIKIKDFESNSRPNSAGSSHSSVPILPILPQRKNRILPHIDWTPPRSITPMLLPRRKDSLQMDLDDSLRKGDSLQVDPNDSPRKSPEGSERAKIEVERSASVNSWFPAEEVQVNV</sequence>
<dbReference type="SUPFAM" id="SSF49785">
    <property type="entry name" value="Galactose-binding domain-like"/>
    <property type="match status" value="1"/>
</dbReference>
<evidence type="ECO:0000259" key="11">
    <source>
        <dbReference type="PROSITE" id="PS50853"/>
    </source>
</evidence>
<feature type="compositionally biased region" description="Basic and acidic residues" evidence="9">
    <location>
        <begin position="645"/>
        <end position="663"/>
    </location>
</feature>
<dbReference type="Pfam" id="PF01404">
    <property type="entry name" value="Ephrin_lbd"/>
    <property type="match status" value="1"/>
</dbReference>
<gene>
    <name evidence="13" type="ORF">PMEA_00016324</name>
</gene>
<dbReference type="CDD" id="cd00063">
    <property type="entry name" value="FN3"/>
    <property type="match status" value="1"/>
</dbReference>
<dbReference type="Gene3D" id="2.60.40.1770">
    <property type="entry name" value="ephrin a2 ectodomain"/>
    <property type="match status" value="1"/>
</dbReference>
<evidence type="ECO:0000259" key="12">
    <source>
        <dbReference type="PROSITE" id="PS51550"/>
    </source>
</evidence>
<feature type="transmembrane region" description="Helical" evidence="10">
    <location>
        <begin position="474"/>
        <end position="498"/>
    </location>
</feature>
<feature type="domain" description="Fibronectin type-III" evidence="11">
    <location>
        <begin position="327"/>
        <end position="435"/>
    </location>
</feature>
<dbReference type="SMART" id="SM00060">
    <property type="entry name" value="FN3"/>
    <property type="match status" value="1"/>
</dbReference>
<evidence type="ECO:0000256" key="2">
    <source>
        <dbReference type="ARBA" id="ARBA00022692"/>
    </source>
</evidence>